<reference evidence="1" key="1">
    <citation type="journal article" date="2007" name="J. Eukaryot. Microbiol.">
        <title>Variation in macronuclear genome content of three ciliates with extensive chromosomal fragmentation: a preliminary analysis.</title>
        <authorList>
            <person name="McGrath C.L."/>
            <person name="Zufall R.A."/>
            <person name="Katz L.A."/>
        </authorList>
    </citation>
    <scope>NUCLEOTIDE SEQUENCE</scope>
</reference>
<protein>
    <submittedName>
        <fullName evidence="1">Uncharacterized protein</fullName>
    </submittedName>
</protein>
<sequence>MGVQCSRDKESETIFGVPYYEHLCTEMEKRLILPTISLKEIVHQIKVIEEIQGPFDSHNIIQMYEDHGIPRESFLAPNSIYQELLPDYEDCDMCGHYLLSTALPFSEGTLAEKKDALWWVLQPQEGTASRKTLDNIVKMIIALSIKTIPDLVAKDFENKRKLIEDINMLLLVQSDDTKVEEYANKFYLKKLEERREQDKEVLTRYEYDVWMLKIDGEKLLSSKGNRELFLKYLKNKS</sequence>
<dbReference type="EMBL" id="EF125739">
    <property type="protein sequence ID" value="ABR27274.1"/>
    <property type="molecule type" value="Genomic_DNA"/>
</dbReference>
<dbReference type="AlphaFoldDB" id="A6MI50"/>
<name>A6MI50_NYCOV</name>
<evidence type="ECO:0000313" key="1">
    <source>
        <dbReference type="EMBL" id="ABR27274.1"/>
    </source>
</evidence>
<organism evidence="1">
    <name type="scientific">Nyctotherus ovalis</name>
    <name type="common">Ciliate protozoan</name>
    <dbReference type="NCBI Taxonomy" id="70075"/>
    <lineage>
        <taxon>Eukaryota</taxon>
        <taxon>Sar</taxon>
        <taxon>Alveolata</taxon>
        <taxon>Ciliophora</taxon>
        <taxon>Intramacronucleata</taxon>
        <taxon>Armophorea</taxon>
        <taxon>Clevelandellida</taxon>
        <taxon>Nyctotheridae</taxon>
        <taxon>Nyctotherus</taxon>
    </lineage>
</organism>
<accession>A6MI50</accession>
<proteinExistence type="predicted"/>